<feature type="transmembrane region" description="Helical" evidence="9">
    <location>
        <begin position="583"/>
        <end position="610"/>
    </location>
</feature>
<dbReference type="Pfam" id="PF01061">
    <property type="entry name" value="ABC2_membrane"/>
    <property type="match status" value="2"/>
</dbReference>
<dbReference type="InterPro" id="IPR003593">
    <property type="entry name" value="AAA+_ATPase"/>
</dbReference>
<feature type="transmembrane region" description="Helical" evidence="9">
    <location>
        <begin position="1372"/>
        <end position="1393"/>
    </location>
</feature>
<feature type="transmembrane region" description="Helical" evidence="9">
    <location>
        <begin position="552"/>
        <end position="571"/>
    </location>
</feature>
<proteinExistence type="inferred from homology"/>
<keyword evidence="5" id="KW-0547">Nucleotide-binding</keyword>
<dbReference type="InterPro" id="IPR027417">
    <property type="entry name" value="P-loop_NTPase"/>
</dbReference>
<evidence type="ECO:0000256" key="7">
    <source>
        <dbReference type="ARBA" id="ARBA00022989"/>
    </source>
</evidence>
<dbReference type="InterPro" id="IPR010929">
    <property type="entry name" value="PDR_CDR_ABC"/>
</dbReference>
<reference evidence="11" key="1">
    <citation type="journal article" date="2020" name="Stud. Mycol.">
        <title>101 Dothideomycetes genomes: a test case for predicting lifestyles and emergence of pathogens.</title>
        <authorList>
            <person name="Haridas S."/>
            <person name="Albert R."/>
            <person name="Binder M."/>
            <person name="Bloem J."/>
            <person name="Labutti K."/>
            <person name="Salamov A."/>
            <person name="Andreopoulos B."/>
            <person name="Baker S."/>
            <person name="Barry K."/>
            <person name="Bills G."/>
            <person name="Bluhm B."/>
            <person name="Cannon C."/>
            <person name="Castanera R."/>
            <person name="Culley D."/>
            <person name="Daum C."/>
            <person name="Ezra D."/>
            <person name="Gonzalez J."/>
            <person name="Henrissat B."/>
            <person name="Kuo A."/>
            <person name="Liang C."/>
            <person name="Lipzen A."/>
            <person name="Lutzoni F."/>
            <person name="Magnuson J."/>
            <person name="Mondo S."/>
            <person name="Nolan M."/>
            <person name="Ohm R."/>
            <person name="Pangilinan J."/>
            <person name="Park H.-J."/>
            <person name="Ramirez L."/>
            <person name="Alfaro M."/>
            <person name="Sun H."/>
            <person name="Tritt A."/>
            <person name="Yoshinaga Y."/>
            <person name="Zwiers L.-H."/>
            <person name="Turgeon B."/>
            <person name="Goodwin S."/>
            <person name="Spatafora J."/>
            <person name="Crous P."/>
            <person name="Grigoriev I."/>
        </authorList>
    </citation>
    <scope>NUCLEOTIDE SEQUENCE</scope>
    <source>
        <strain evidence="11">CBS 161.51</strain>
    </source>
</reference>
<feature type="transmembrane region" description="Helical" evidence="9">
    <location>
        <begin position="687"/>
        <end position="708"/>
    </location>
</feature>
<dbReference type="InterPro" id="IPR003439">
    <property type="entry name" value="ABC_transporter-like_ATP-bd"/>
</dbReference>
<evidence type="ECO:0000256" key="6">
    <source>
        <dbReference type="ARBA" id="ARBA00022840"/>
    </source>
</evidence>
<evidence type="ECO:0000256" key="3">
    <source>
        <dbReference type="ARBA" id="ARBA00022448"/>
    </source>
</evidence>
<dbReference type="SUPFAM" id="SSF52540">
    <property type="entry name" value="P-loop containing nucleoside triphosphate hydrolases"/>
    <property type="match status" value="2"/>
</dbReference>
<dbReference type="GO" id="GO:0016020">
    <property type="term" value="C:membrane"/>
    <property type="evidence" value="ECO:0007669"/>
    <property type="project" value="UniProtKB-SubCell"/>
</dbReference>
<dbReference type="Pfam" id="PF00005">
    <property type="entry name" value="ABC_tran"/>
    <property type="match status" value="2"/>
</dbReference>
<dbReference type="Gene3D" id="3.40.50.300">
    <property type="entry name" value="P-loop containing nucleotide triphosphate hydrolases"/>
    <property type="match status" value="2"/>
</dbReference>
<dbReference type="SMART" id="SM00382">
    <property type="entry name" value="AAA"/>
    <property type="match status" value="2"/>
</dbReference>
<protein>
    <submittedName>
        <fullName evidence="11">ATP-binding cassette transporter</fullName>
    </submittedName>
</protein>
<dbReference type="GO" id="GO:0005524">
    <property type="term" value="F:ATP binding"/>
    <property type="evidence" value="ECO:0007669"/>
    <property type="project" value="UniProtKB-KW"/>
</dbReference>
<dbReference type="PANTHER" id="PTHR19241">
    <property type="entry name" value="ATP-BINDING CASSETTE TRANSPORTER"/>
    <property type="match status" value="1"/>
</dbReference>
<comment type="subcellular location">
    <subcellularLocation>
        <location evidence="1">Membrane</location>
        <topology evidence="1">Multi-pass membrane protein</topology>
    </subcellularLocation>
</comment>
<evidence type="ECO:0000313" key="12">
    <source>
        <dbReference type="Proteomes" id="UP000800038"/>
    </source>
</evidence>
<dbReference type="Pfam" id="PF06422">
    <property type="entry name" value="PDR_CDR"/>
    <property type="match status" value="1"/>
</dbReference>
<feature type="transmembrane region" description="Helical" evidence="9">
    <location>
        <begin position="474"/>
        <end position="495"/>
    </location>
</feature>
<accession>A0A6A5SNF4</accession>
<evidence type="ECO:0000313" key="11">
    <source>
        <dbReference type="EMBL" id="KAF1940999.1"/>
    </source>
</evidence>
<keyword evidence="4 9" id="KW-0812">Transmembrane</keyword>
<feature type="transmembrane region" description="Helical" evidence="9">
    <location>
        <begin position="1134"/>
        <end position="1155"/>
    </location>
</feature>
<dbReference type="PROSITE" id="PS50893">
    <property type="entry name" value="ABC_TRANSPORTER_2"/>
    <property type="match status" value="2"/>
</dbReference>
<feature type="domain" description="ABC transporter" evidence="10">
    <location>
        <begin position="765"/>
        <end position="1008"/>
    </location>
</feature>
<evidence type="ECO:0000256" key="9">
    <source>
        <dbReference type="SAM" id="Phobius"/>
    </source>
</evidence>
<organism evidence="11 12">
    <name type="scientific">Clathrospora elynae</name>
    <dbReference type="NCBI Taxonomy" id="706981"/>
    <lineage>
        <taxon>Eukaryota</taxon>
        <taxon>Fungi</taxon>
        <taxon>Dikarya</taxon>
        <taxon>Ascomycota</taxon>
        <taxon>Pezizomycotina</taxon>
        <taxon>Dothideomycetes</taxon>
        <taxon>Pleosporomycetidae</taxon>
        <taxon>Pleosporales</taxon>
        <taxon>Diademaceae</taxon>
        <taxon>Clathrospora</taxon>
    </lineage>
</organism>
<keyword evidence="3" id="KW-0813">Transport</keyword>
<dbReference type="PROSITE" id="PS00211">
    <property type="entry name" value="ABC_TRANSPORTER_1"/>
    <property type="match status" value="1"/>
</dbReference>
<dbReference type="GO" id="GO:0140359">
    <property type="term" value="F:ABC-type transporter activity"/>
    <property type="evidence" value="ECO:0007669"/>
    <property type="project" value="InterPro"/>
</dbReference>
<dbReference type="GO" id="GO:0016887">
    <property type="term" value="F:ATP hydrolysis activity"/>
    <property type="evidence" value="ECO:0007669"/>
    <property type="project" value="InterPro"/>
</dbReference>
<keyword evidence="12" id="KW-1185">Reference proteome</keyword>
<feature type="transmembrane region" description="Helical" evidence="9">
    <location>
        <begin position="1256"/>
        <end position="1279"/>
    </location>
</feature>
<evidence type="ECO:0000256" key="4">
    <source>
        <dbReference type="ARBA" id="ARBA00022692"/>
    </source>
</evidence>
<keyword evidence="6 11" id="KW-0067">ATP-binding</keyword>
<evidence type="ECO:0000256" key="1">
    <source>
        <dbReference type="ARBA" id="ARBA00004141"/>
    </source>
</evidence>
<comment type="similarity">
    <text evidence="2">Belongs to the ABC transporter superfamily. ABCG family. PDR (TC 3.A.1.205) subfamily.</text>
</comment>
<dbReference type="EMBL" id="ML976054">
    <property type="protein sequence ID" value="KAF1940999.1"/>
    <property type="molecule type" value="Genomic_DNA"/>
</dbReference>
<feature type="transmembrane region" description="Helical" evidence="9">
    <location>
        <begin position="438"/>
        <end position="462"/>
    </location>
</feature>
<evidence type="ECO:0000256" key="5">
    <source>
        <dbReference type="ARBA" id="ARBA00022741"/>
    </source>
</evidence>
<feature type="transmembrane region" description="Helical" evidence="9">
    <location>
        <begin position="1221"/>
        <end position="1244"/>
    </location>
</feature>
<feature type="transmembrane region" description="Helical" evidence="9">
    <location>
        <begin position="1102"/>
        <end position="1122"/>
    </location>
</feature>
<dbReference type="Proteomes" id="UP000800038">
    <property type="component" value="Unassembled WGS sequence"/>
</dbReference>
<feature type="domain" description="ABC transporter" evidence="10">
    <location>
        <begin position="87"/>
        <end position="336"/>
    </location>
</feature>
<dbReference type="InterPro" id="IPR017871">
    <property type="entry name" value="ABC_transporter-like_CS"/>
</dbReference>
<evidence type="ECO:0000259" key="10">
    <source>
        <dbReference type="PROSITE" id="PS50893"/>
    </source>
</evidence>
<gene>
    <name evidence="11" type="ORF">EJ02DRAFT_493369</name>
</gene>
<evidence type="ECO:0000256" key="8">
    <source>
        <dbReference type="ARBA" id="ARBA00023136"/>
    </source>
</evidence>
<dbReference type="OrthoDB" id="245989at2759"/>
<sequence length="1406" mass="157173">MGSCLSPSSSLPRPRVWWSLGALSTMHTGVNDSPSPEDDLGHWLQSTSDPSATLGLAFSKLSVSGVTNGSRYQQTFATYPISFLRWITGGLLKKETISTPILTGLDGLLHPGEMCLVLGRPGSGCSTFLKTISGNRAGLLVDPATKVQYAGISDDSMHSRYRSESLYCADEDIHFPDLNVTHTLEFAARAKPVSPQATPEDHKSYPSKAAATMLTSFFLEKCAQTKVGNEVKRGISGGEKKRVSLAEVMSSRARIQCWDSSTSGLDSATSTRFIQNLRRATDAHGSVALAALYQVSRDTCNTFDKVLLLFEGRQIFFGPTQEALLYFERLGFVCPRNFTVPDFLTALTHPLELHTLCKKDAKNCPRTSVEFAEAWEHSVEKQALMLNIDKYMRDHSSTNISVRELNLDRLSEGPYSISLLAQLHMCLQRAMQRFQTNIGASISMAVGNLILALIIGSVFYNLPSNAETLLRRSILLFYIITINAFLFSAEVAMLWEHRPIIEKHRRFAFHHPMIEAASSMLCDLPNKILASLAFNIPIYFMSNLRRSASAFFTFYIISFVCLLTLSMFFRMAGSFSRSIVQTIVPVGVYLSVCVIYSGFILPVSSMLSWLSWIRFVNPLYFALESVMINEFDGRAYPCQKLIPSGASYSNSDRFQKACSVASAEPGSHEVDGTVYIRHLYGFRHDCLWRNLGILLAMLFIFCVIHLLASEYIKPPVPRGTVLEFRQGVRKTKSDLEASNKNSASFNTAVHKANERIALEDVCPTLQWKDISYFVKINKSEKKIISEISGYIRKGEVTALMGATGSGKTSLLNALAHRTHEGLSGEILYEGQVPSTSFQRLIGYAQQEDVHLHTATVREALIFSAQLRRPSHSVTSVTAIEVVEEVIEMLEMDSYADAVVGHLGEGLNLGQRRRLTIAVELVAQPSGILFLDEPTSNLDSQTAWSICMLLRKLAANGLAILCTIHQPSSSLINLFDKLLLLGRDGHQLYFGDFGQDANIMIEYFEEAGARACRSNENPAEWMLEVTEKVPETRATSWGERWRTSRQRNDSMRMLEHRMEKAAADKVLDVPQEAESEFAASFTTQYTLLVKRTSQEFWRSPSYIWSKFGLCIGIALFVGVSLWMSPLSLQGLQSQLFSLFLIFTIGNSGMKQIIYSFSHRRILFEARESHSKIYSRSVFVLASITAELPWQTLTAVPVFFLWYFPTGIFRTAEGGERAERGALLFLLLWAFFVFMGTFAVMVGSAIKSAPVAANIAVVLYQLMLLFCGVLAAPAILPRFWIWMYRISPLTYLVSGMMSASIADVSVTCQASETVNFTSPPNMSCGKYIEPYVRDHGGYLLNPEEVDRCSFCPWTTTNSYLSTVGIESVHKWRDFGIFLVFVLVNIFFALVLYEFTGPKKHRKDKKNHE</sequence>
<dbReference type="InterPro" id="IPR013525">
    <property type="entry name" value="ABC2_TM"/>
</dbReference>
<keyword evidence="8 9" id="KW-0472">Membrane</keyword>
<name>A0A6A5SNF4_9PLEO</name>
<evidence type="ECO:0000256" key="2">
    <source>
        <dbReference type="ARBA" id="ARBA00006012"/>
    </source>
</evidence>
<keyword evidence="7 9" id="KW-1133">Transmembrane helix</keyword>
<feature type="transmembrane region" description="Helical" evidence="9">
    <location>
        <begin position="1176"/>
        <end position="1201"/>
    </location>
</feature>